<evidence type="ECO:0000256" key="1">
    <source>
        <dbReference type="ARBA" id="ARBA00004442"/>
    </source>
</evidence>
<comment type="caution">
    <text evidence="7">The sequence shown here is derived from an EMBL/GenBank/DDBJ whole genome shotgun (WGS) entry which is preliminary data.</text>
</comment>
<sequence length="242" mass="27524">MKSCVVFNLRKFYWLSLCLLLFACAKPLAVSHLSPEGIALTKKKGYGMPTHNFFSRFICFDRKCLKKAAWVKSQKKHRFKGYKNPHGLPSYHDRRTIKKDSSIIAGLPVPTQPSPEQKNAAVSPPVKRDSIITLNAILFERDHHRLKKESYPRLDSVVNYLKANASLKVSIYGHADNQGTEQYNLRLSEKRAESVAIYFVDNGVASERVDFDGFGSAKPVGDNTTFLGRQMNRRVEIVIHRK</sequence>
<dbReference type="EMBL" id="QMFY01000013">
    <property type="protein sequence ID" value="RAV99017.1"/>
    <property type="molecule type" value="Genomic_DNA"/>
</dbReference>
<dbReference type="Proteomes" id="UP000251889">
    <property type="component" value="Unassembled WGS sequence"/>
</dbReference>
<comment type="subcellular location">
    <subcellularLocation>
        <location evidence="1">Cell outer membrane</location>
    </subcellularLocation>
</comment>
<evidence type="ECO:0000313" key="7">
    <source>
        <dbReference type="EMBL" id="RAV99017.1"/>
    </source>
</evidence>
<dbReference type="RefSeq" id="WP_112748830.1">
    <property type="nucleotide sequence ID" value="NZ_QMFY01000013.1"/>
</dbReference>
<evidence type="ECO:0000256" key="4">
    <source>
        <dbReference type="PROSITE-ProRule" id="PRU00473"/>
    </source>
</evidence>
<dbReference type="Gene3D" id="3.30.1330.60">
    <property type="entry name" value="OmpA-like domain"/>
    <property type="match status" value="1"/>
</dbReference>
<keyword evidence="8" id="KW-1185">Reference proteome</keyword>
<evidence type="ECO:0000256" key="2">
    <source>
        <dbReference type="ARBA" id="ARBA00023136"/>
    </source>
</evidence>
<dbReference type="InterPro" id="IPR006664">
    <property type="entry name" value="OMP_bac"/>
</dbReference>
<organism evidence="7 8">
    <name type="scientific">Pseudochryseolinea flava</name>
    <dbReference type="NCBI Taxonomy" id="2059302"/>
    <lineage>
        <taxon>Bacteria</taxon>
        <taxon>Pseudomonadati</taxon>
        <taxon>Bacteroidota</taxon>
        <taxon>Cytophagia</taxon>
        <taxon>Cytophagales</taxon>
        <taxon>Fulvivirgaceae</taxon>
        <taxon>Pseudochryseolinea</taxon>
    </lineage>
</organism>
<dbReference type="PRINTS" id="PR01023">
    <property type="entry name" value="NAFLGMOTY"/>
</dbReference>
<dbReference type="PANTHER" id="PTHR30329">
    <property type="entry name" value="STATOR ELEMENT OF FLAGELLAR MOTOR COMPLEX"/>
    <property type="match status" value="1"/>
</dbReference>
<evidence type="ECO:0000256" key="3">
    <source>
        <dbReference type="ARBA" id="ARBA00023237"/>
    </source>
</evidence>
<feature type="domain" description="OmpA-like" evidence="6">
    <location>
        <begin position="126"/>
        <end position="242"/>
    </location>
</feature>
<dbReference type="GO" id="GO:0009279">
    <property type="term" value="C:cell outer membrane"/>
    <property type="evidence" value="ECO:0007669"/>
    <property type="project" value="UniProtKB-SubCell"/>
</dbReference>
<dbReference type="InterPro" id="IPR050330">
    <property type="entry name" value="Bact_OuterMem_StrucFunc"/>
</dbReference>
<protein>
    <recommendedName>
        <fullName evidence="6">OmpA-like domain-containing protein</fullName>
    </recommendedName>
</protein>
<dbReference type="OrthoDB" id="611024at2"/>
<dbReference type="PRINTS" id="PR01021">
    <property type="entry name" value="OMPADOMAIN"/>
</dbReference>
<dbReference type="SUPFAM" id="SSF103088">
    <property type="entry name" value="OmpA-like"/>
    <property type="match status" value="1"/>
</dbReference>
<name>A0A364XXJ0_9BACT</name>
<dbReference type="InterPro" id="IPR006665">
    <property type="entry name" value="OmpA-like"/>
</dbReference>
<evidence type="ECO:0000256" key="5">
    <source>
        <dbReference type="SAM" id="SignalP"/>
    </source>
</evidence>
<gene>
    <name evidence="7" type="ORF">DQQ10_20695</name>
</gene>
<evidence type="ECO:0000259" key="6">
    <source>
        <dbReference type="PROSITE" id="PS51123"/>
    </source>
</evidence>
<keyword evidence="3" id="KW-0998">Cell outer membrane</keyword>
<dbReference type="PROSITE" id="PS51257">
    <property type="entry name" value="PROKAR_LIPOPROTEIN"/>
    <property type="match status" value="1"/>
</dbReference>
<dbReference type="Pfam" id="PF00691">
    <property type="entry name" value="OmpA"/>
    <property type="match status" value="1"/>
</dbReference>
<feature type="chain" id="PRO_5016767789" description="OmpA-like domain-containing protein" evidence="5">
    <location>
        <begin position="30"/>
        <end position="242"/>
    </location>
</feature>
<keyword evidence="5" id="KW-0732">Signal</keyword>
<dbReference type="PROSITE" id="PS01068">
    <property type="entry name" value="OMPA_1"/>
    <property type="match status" value="1"/>
</dbReference>
<keyword evidence="2 4" id="KW-0472">Membrane</keyword>
<proteinExistence type="predicted"/>
<dbReference type="InterPro" id="IPR036737">
    <property type="entry name" value="OmpA-like_sf"/>
</dbReference>
<dbReference type="AlphaFoldDB" id="A0A364XXJ0"/>
<dbReference type="CDD" id="cd07185">
    <property type="entry name" value="OmpA_C-like"/>
    <property type="match status" value="1"/>
</dbReference>
<dbReference type="PROSITE" id="PS51123">
    <property type="entry name" value="OMPA_2"/>
    <property type="match status" value="1"/>
</dbReference>
<evidence type="ECO:0000313" key="8">
    <source>
        <dbReference type="Proteomes" id="UP000251889"/>
    </source>
</evidence>
<feature type="signal peptide" evidence="5">
    <location>
        <begin position="1"/>
        <end position="29"/>
    </location>
</feature>
<dbReference type="PANTHER" id="PTHR30329:SF21">
    <property type="entry name" value="LIPOPROTEIN YIAD-RELATED"/>
    <property type="match status" value="1"/>
</dbReference>
<dbReference type="InterPro" id="IPR006690">
    <property type="entry name" value="OMPA-like_CS"/>
</dbReference>
<reference evidence="7 8" key="1">
    <citation type="submission" date="2018-06" db="EMBL/GenBank/DDBJ databases">
        <title>Chryseolinea flavus sp. nov., a member of the phylum Bacteroidetes isolated from soil.</title>
        <authorList>
            <person name="Li Y."/>
            <person name="Wang J."/>
        </authorList>
    </citation>
    <scope>NUCLEOTIDE SEQUENCE [LARGE SCALE GENOMIC DNA]</scope>
    <source>
        <strain evidence="7 8">SDU1-6</strain>
    </source>
</reference>
<accession>A0A364XXJ0</accession>